<name>A0A6G0M039_9STRA</name>
<dbReference type="Gene3D" id="2.60.120.290">
    <property type="entry name" value="Spermadhesin, CUB domain"/>
    <property type="match status" value="1"/>
</dbReference>
<dbReference type="Proteomes" id="UP000488956">
    <property type="component" value="Unassembled WGS sequence"/>
</dbReference>
<dbReference type="PANTHER" id="PTHR11319:SF35">
    <property type="entry name" value="OUTER MEMBRANE PROTEIN PMPC-RELATED"/>
    <property type="match status" value="1"/>
</dbReference>
<dbReference type="InterPro" id="IPR035914">
    <property type="entry name" value="Sperma_CUB_dom_sf"/>
</dbReference>
<dbReference type="SMART" id="SM00710">
    <property type="entry name" value="PbH1"/>
    <property type="match status" value="9"/>
</dbReference>
<dbReference type="SUPFAM" id="SSF49265">
    <property type="entry name" value="Fibronectin type III"/>
    <property type="match status" value="6"/>
</dbReference>
<keyword evidence="1" id="KW-1133">Transmembrane helix</keyword>
<feature type="domain" description="Fibronectin type-III" evidence="2">
    <location>
        <begin position="1"/>
        <end position="41"/>
    </location>
</feature>
<keyword evidence="1" id="KW-0472">Membrane</keyword>
<evidence type="ECO:0000256" key="1">
    <source>
        <dbReference type="SAM" id="Phobius"/>
    </source>
</evidence>
<evidence type="ECO:0000313" key="3">
    <source>
        <dbReference type="EMBL" id="KAE9137232.1"/>
    </source>
</evidence>
<dbReference type="InterPro" id="IPR003961">
    <property type="entry name" value="FN3_dom"/>
</dbReference>
<feature type="transmembrane region" description="Helical" evidence="1">
    <location>
        <begin position="2686"/>
        <end position="2707"/>
    </location>
</feature>
<gene>
    <name evidence="3" type="ORF">PF010_g1379</name>
</gene>
<keyword evidence="1" id="KW-0812">Transmembrane</keyword>
<organism evidence="3 4">
    <name type="scientific">Phytophthora fragariae</name>
    <dbReference type="NCBI Taxonomy" id="53985"/>
    <lineage>
        <taxon>Eukaryota</taxon>
        <taxon>Sar</taxon>
        <taxon>Stramenopiles</taxon>
        <taxon>Oomycota</taxon>
        <taxon>Peronosporomycetes</taxon>
        <taxon>Peronosporales</taxon>
        <taxon>Peronosporaceae</taxon>
        <taxon>Phytophthora</taxon>
    </lineage>
</organism>
<accession>A0A6G0M039</accession>
<feature type="domain" description="Fibronectin type-III" evidence="2">
    <location>
        <begin position="342"/>
        <end position="433"/>
    </location>
</feature>
<evidence type="ECO:0000313" key="4">
    <source>
        <dbReference type="Proteomes" id="UP000488956"/>
    </source>
</evidence>
<dbReference type="PROSITE" id="PS50853">
    <property type="entry name" value="FN3"/>
    <property type="match status" value="5"/>
</dbReference>
<feature type="transmembrane region" description="Helical" evidence="1">
    <location>
        <begin position="2486"/>
        <end position="2515"/>
    </location>
</feature>
<feature type="transmembrane region" description="Helical" evidence="1">
    <location>
        <begin position="2103"/>
        <end position="2124"/>
    </location>
</feature>
<dbReference type="InterPro" id="IPR013783">
    <property type="entry name" value="Ig-like_fold"/>
</dbReference>
<feature type="transmembrane region" description="Helical" evidence="1">
    <location>
        <begin position="2270"/>
        <end position="2290"/>
    </location>
</feature>
<feature type="domain" description="Fibronectin type-III" evidence="2">
    <location>
        <begin position="934"/>
        <end position="1029"/>
    </location>
</feature>
<comment type="caution">
    <text evidence="3">The sequence shown here is derived from an EMBL/GenBank/DDBJ whole genome shotgun (WGS) entry which is preliminary data.</text>
</comment>
<dbReference type="SMART" id="SM00060">
    <property type="entry name" value="FN3"/>
    <property type="match status" value="10"/>
</dbReference>
<feature type="transmembrane region" description="Helical" evidence="1">
    <location>
        <begin position="2213"/>
        <end position="2232"/>
    </location>
</feature>
<protein>
    <recommendedName>
        <fullName evidence="2">Fibronectin type-III domain-containing protein</fullName>
    </recommendedName>
</protein>
<feature type="transmembrane region" description="Helical" evidence="1">
    <location>
        <begin position="2655"/>
        <end position="2674"/>
    </location>
</feature>
<feature type="transmembrane region" description="Helical" evidence="1">
    <location>
        <begin position="2442"/>
        <end position="2462"/>
    </location>
</feature>
<dbReference type="InterPro" id="IPR011050">
    <property type="entry name" value="Pectin_lyase_fold/virulence"/>
</dbReference>
<reference evidence="3 4" key="1">
    <citation type="submission" date="2018-09" db="EMBL/GenBank/DDBJ databases">
        <title>Genomic investigation of the strawberry pathogen Phytophthora fragariae indicates pathogenicity is determined by transcriptional variation in three key races.</title>
        <authorList>
            <person name="Adams T.M."/>
            <person name="Armitage A.D."/>
            <person name="Sobczyk M.K."/>
            <person name="Bates H.J."/>
            <person name="Dunwell J.M."/>
            <person name="Nellist C.F."/>
            <person name="Harrison R.J."/>
        </authorList>
    </citation>
    <scope>NUCLEOTIDE SEQUENCE [LARGE SCALE GENOMIC DNA]</scope>
    <source>
        <strain evidence="3 4">ONT-3</strain>
    </source>
</reference>
<feature type="domain" description="Fibronectin type-III" evidence="2">
    <location>
        <begin position="46"/>
        <end position="139"/>
    </location>
</feature>
<dbReference type="InterPro" id="IPR036116">
    <property type="entry name" value="FN3_sf"/>
</dbReference>
<dbReference type="Pfam" id="PF00041">
    <property type="entry name" value="fn3"/>
    <property type="match status" value="2"/>
</dbReference>
<feature type="domain" description="Fibronectin type-III" evidence="2">
    <location>
        <begin position="144"/>
        <end position="245"/>
    </location>
</feature>
<dbReference type="SUPFAM" id="SSF49854">
    <property type="entry name" value="Spermadhesin, CUB domain"/>
    <property type="match status" value="1"/>
</dbReference>
<evidence type="ECO:0000259" key="2">
    <source>
        <dbReference type="PROSITE" id="PS50853"/>
    </source>
</evidence>
<dbReference type="SUPFAM" id="SSF51126">
    <property type="entry name" value="Pectin lyase-like"/>
    <property type="match status" value="2"/>
</dbReference>
<dbReference type="EMBL" id="QXFX01000034">
    <property type="protein sequence ID" value="KAE9137232.1"/>
    <property type="molecule type" value="Genomic_DNA"/>
</dbReference>
<dbReference type="PANTHER" id="PTHR11319">
    <property type="entry name" value="G PROTEIN-COUPLED RECEPTOR-RELATED"/>
    <property type="match status" value="1"/>
</dbReference>
<dbReference type="InterPro" id="IPR006626">
    <property type="entry name" value="PbH1"/>
</dbReference>
<dbReference type="Gene3D" id="2.60.40.10">
    <property type="entry name" value="Immunoglobulins"/>
    <property type="match status" value="7"/>
</dbReference>
<sequence length="2819" mass="304529">MITSTNNLDPLTSYSVTVEAINKDGLVGNASDPVLFTTVEASIPGKPTNLVISKTTGGALYMLMNDPLDVGGSPILTYALLMTSAQYPTILRQVYQGPSPHFNATHLTFSTTYRLQYKVTNSVGTSELSDVVIATTNYLSIPDEAQNIVALSRTGGSVTLSWTPPFDFGGADITAYDVSFFLGTPIRSQFRQRVSGINPNATSVTAKVVGLLANSNYGFSVAGVNDVSVCEDPSVIVTRTIVYSSTYPLVTLPVTPRGLTIAQSTSGMQSIQWSASEDTGGSYFVAYILYSNIGEILYNGPLHAGTVYYFAVSAVSSVDTIGEGTRSSTTQVLTNPATLPSIPLNFAVGLRTSFSVFLKWDGPIDTGGDDVFYETSYINTNTSESLGVMTLSTTTVEIPKLIPGNIYLFQLRSRNSAGSSEWTVGLATQTDVTQRGIITFKLASSTVYENVSSVTVDLLRVNGSSGTVTCSYTDGLGTAVYVPIDAGGSPIAGYLIYISEHDVGYQLAYNGTGQPTHVMIPVSVGKPDTRYAFQAQAVNFVGAGDTSDAFYFVSGPISRPGPPRLPSTYSATGGSISITLQPLLDTGGQEDISYMIYYREQGSGTRFRKAYCNAQDLEITIFRVAASTVYDLVAVSVLEEDANQLTMGTINISDSSIVLDDNVTSDIVNSGFFEFCDFIFEVDTTQTQDGNTIQYLELLSTGDSAPASMRLDSGDSCGVYVRGAFSLSSDFATTSITKPGVPPAPTESDYSDNTGGALFIAISWPDDIGGVPITGYEFYLDNQTVKGELKGYQNTTMFDLSVTVEIGGLKPNTAYSFYYILTNDASACESKTEDDPEQFIFSTGEASLPSMIPLIQSIGATGGGIHVAVTPPNDKGSDEELYYQIYMGESRTTKNWKLGYNDYVVTLVAYNPVGASPPSAVTPFTTKVTSLPQAPQGVHVAEVSNTSVTIHWDPCLDFGGGYVETYQVDIVQTLNTSIAFSGRVPVAQLNYSMDGLTPSTDYSTTVRAVTGDSQLGNASKVVFFRTPQFANQPRPPAVGCHSRTVASVYWKAEDDAISYLLYRNGQLLHDNGEEVTFEDAITLGKTYSYQVRVRRLDGSLSDPSEATQFFASTPVSSGFDCNETEGYIHWHEYRNSDHETWTIIPQNQAGIVITATMFWLECNHDSLTISITTNGETKQLWKGGCHRDGDFVVSTPSGIDYVILEFVSDQNITYEGMALHYESVDASDAVKDNTASVGAGMAASSGSSVLSQVKITQNHAFNDGGGIALLNTASLILYYSPIRMNHAERYGGGVYVGSNGTFENKAASEIFNCTAASGGGFYGGDWAQPTVNTLNVLASSATTTGGCAAFSRSSAILNNPLLDGCTAPAGGGLFAGTGSNISVLHGLIRGGTGAEGAGMYINSSWVVGANDGLDSIVRDSPASDGGGGVFITGNQSSIQFFDVLNCSATHGGGIFVQNAYSGTMASISVSESNATEYGGGIFVQSATFKVTGVKIFGGTLSIGQGAGVFVSGGGSATISNALIANNSAVQGGGIAIGETEFTTLENVAFVGNFASGRGGGLWAGQPNLLFFPTVNVNSCVFYNNSATTYGGGMSLYKVVMLSSILLVVENHVDDSDTGSGGGLYADAESDITADTWLFLSNDATIGGAICGVAASKISLLESDLTRDVQVFFSKRWQELFLDLVGFTYVEGLAKYIVGVQRGGLVYLSDKDSVLELLSASVTYGSADAGGGIYLTDSAFLYGDYTKIGHNSAIERGGGLCVSNSAQASFDYVEVIFSECSTSGGGVFVETSAVVTARNSHISNNFADDSGGGIYIDTGDQNVVNLTDSYVESNMAHGEGCGVYVGREADFAGFRSHFVGNGGVTSSGKNEGGGAISTVDGSVELTDCTLANNTALVGGAIHVDRGGSAEVINSLFAGNTADEIGGAIAAEINKEFASAVQETRTVWKASSASIAPLAQEEGYYLFSAPASKRTTSCLKPTQWKKDDPCKPLALENPAANVSEVIYNCSNLNDFNVYWPAERLFSCLSGNSFYTCDISSACEADVSLQTLTLASSVNNASCASGYDLAICSVCAKGFKRAQDNSCLPCEKANQEVRASVRWQNFVIPVMMAIAFVAGIYGVRVYLRDLTEIGLLSKAEADRRLKPPNPKKGENLALRASMSYRRHSMAVMGRADRVKDKIKGILKKYQNRNAKMLFGIDVSPPARTFPVTPSKFKIFIGFFQIFGNFQSSFVVKWSSNIQSFMSFSQKFNLDLVAIAGIDCVVTKTFYFDFTVTVCLVVIVLTVITAYFYAGMRSYRTKLQLIPRNCLRCGLPVFEGEVIRNDDESFNPLLLLQSWWRTHNFYKHGTSASAEEKTKGGSENDSTVALSTVKESRSLKRKFGMSQVRTPYLGLFRSQHANCPVKRHVLSGAMLDRTIRSNLRVWQARVKLRMNYLTYRNKCLKLYCWMALFLYPSVSKTILAVYNCQEVGDTYYLVADRRLVCYNGEWALFGIIATIGVVVWVVGIPFFFGLLIWLAQDRGVAARLRLLKKPQMRVQRQKWLKEVEEQQIADGRFVRNMDNNEVQDEELAKYMKRKNLTDSTVQARLGFIYAEYSNDYWWFEVVDLSRKLFLSGVIVFVENGSVEQVLLALAVCLVTMWFLLYFQPYEGYSDNLIASITQLQLFFTLWLGVMITLNNLNTESLINVDLLSIVLVGTCIAVTAFGLSMIVGEGLTESRRIYTETVAQRKKQLKGEIRKRWIKAFNYAAYEAQMLRYDSRFNFPDFSVSAKLEALRRAKLIDEGDPEFASIMPKIEEDVEVSSLDLRLPEMEHANSRQRRRQQ</sequence>
<feature type="transmembrane region" description="Helical" evidence="1">
    <location>
        <begin position="2625"/>
        <end position="2643"/>
    </location>
</feature>
<dbReference type="CDD" id="cd00063">
    <property type="entry name" value="FN3"/>
    <property type="match status" value="5"/>
</dbReference>
<dbReference type="InterPro" id="IPR010308">
    <property type="entry name" value="TRP_C"/>
</dbReference>
<proteinExistence type="predicted"/>
<dbReference type="Pfam" id="PF06011">
    <property type="entry name" value="TRP"/>
    <property type="match status" value="1"/>
</dbReference>